<feature type="transmembrane region" description="Helical" evidence="8">
    <location>
        <begin position="12"/>
        <end position="33"/>
    </location>
</feature>
<keyword evidence="3" id="KW-0050">Antiport</keyword>
<protein>
    <submittedName>
        <fullName evidence="10">Cation:proton antiporter</fullName>
    </submittedName>
</protein>
<feature type="transmembrane region" description="Helical" evidence="8">
    <location>
        <begin position="76"/>
        <end position="94"/>
    </location>
</feature>
<evidence type="ECO:0000256" key="4">
    <source>
        <dbReference type="ARBA" id="ARBA00022692"/>
    </source>
</evidence>
<proteinExistence type="predicted"/>
<sequence length="418" mass="44454">MTDSPPDAELLSISYEMFLAFIGFGVLAATIAPRVSAWLPVRVPLSLPIACLFGGMLIGSAFPGLPQIDPIANGGLVQRVTEMAVILSLTGCALKLDRVVGWHEWRSTWRLLGIAMPLCIAVLAITAQAVLGLSAAAALLLAAALAPTDPVLAGSVQVGPPGEETESEARFALTSEAGLNDGLAFPFVFLAMMTVETPFGGVAGWYWLWVDVIWKIGAGLGTGWLIGWVLARLVFRTAKHRGADAFLAVGMTLFTYGVAETIYAYGFIAVFVAGLVFRRYERNHSVHRELHHFVEQVELLFLVAVIFVLGIALAQGLLAPAGWVGLGVALMFLFVIRPVAGWIALTGAGLATRDRAAIAVLGIRGVGTFFYLSYAMSHAPFPMAEGREVWAVAALAVTLSVVLHGLTAPGIMRRANDT</sequence>
<organism evidence="10 11">
    <name type="scientific">Paracoccus pacificus</name>
    <dbReference type="NCBI Taxonomy" id="1463598"/>
    <lineage>
        <taxon>Bacteria</taxon>
        <taxon>Pseudomonadati</taxon>
        <taxon>Pseudomonadota</taxon>
        <taxon>Alphaproteobacteria</taxon>
        <taxon>Rhodobacterales</taxon>
        <taxon>Paracoccaceae</taxon>
        <taxon>Paracoccus</taxon>
    </lineage>
</organism>
<keyword evidence="4 8" id="KW-0812">Transmembrane</keyword>
<name>A0ABW4R289_9RHOB</name>
<dbReference type="Proteomes" id="UP001597213">
    <property type="component" value="Unassembled WGS sequence"/>
</dbReference>
<evidence type="ECO:0000256" key="3">
    <source>
        <dbReference type="ARBA" id="ARBA00022449"/>
    </source>
</evidence>
<feature type="transmembrane region" description="Helical" evidence="8">
    <location>
        <begin position="45"/>
        <end position="64"/>
    </location>
</feature>
<evidence type="ECO:0000256" key="8">
    <source>
        <dbReference type="SAM" id="Phobius"/>
    </source>
</evidence>
<evidence type="ECO:0000313" key="10">
    <source>
        <dbReference type="EMBL" id="MFD1880344.1"/>
    </source>
</evidence>
<evidence type="ECO:0000313" key="11">
    <source>
        <dbReference type="Proteomes" id="UP001597213"/>
    </source>
</evidence>
<comment type="subcellular location">
    <subcellularLocation>
        <location evidence="1">Cell membrane</location>
        <topology evidence="1">Multi-pass membrane protein</topology>
    </subcellularLocation>
</comment>
<dbReference type="RefSeq" id="WP_379139495.1">
    <property type="nucleotide sequence ID" value="NZ_JBHUEN010000005.1"/>
</dbReference>
<feature type="transmembrane region" description="Helical" evidence="8">
    <location>
        <begin position="323"/>
        <end position="345"/>
    </location>
</feature>
<reference evidence="11" key="1">
    <citation type="journal article" date="2019" name="Int. J. Syst. Evol. Microbiol.">
        <title>The Global Catalogue of Microorganisms (GCM) 10K type strain sequencing project: providing services to taxonomists for standard genome sequencing and annotation.</title>
        <authorList>
            <consortium name="The Broad Institute Genomics Platform"/>
            <consortium name="The Broad Institute Genome Sequencing Center for Infectious Disease"/>
            <person name="Wu L."/>
            <person name="Ma J."/>
        </authorList>
    </citation>
    <scope>NUCLEOTIDE SEQUENCE [LARGE SCALE GENOMIC DNA]</scope>
    <source>
        <strain evidence="11">CCUG 56029</strain>
    </source>
</reference>
<evidence type="ECO:0000256" key="6">
    <source>
        <dbReference type="ARBA" id="ARBA00023065"/>
    </source>
</evidence>
<dbReference type="PANTHER" id="PTHR32507:SF8">
    <property type="entry name" value="CNH1P"/>
    <property type="match status" value="1"/>
</dbReference>
<feature type="transmembrane region" description="Helical" evidence="8">
    <location>
        <begin position="389"/>
        <end position="412"/>
    </location>
</feature>
<evidence type="ECO:0000259" key="9">
    <source>
        <dbReference type="Pfam" id="PF00999"/>
    </source>
</evidence>
<keyword evidence="7 8" id="KW-0472">Membrane</keyword>
<dbReference type="EMBL" id="JBHUEN010000005">
    <property type="protein sequence ID" value="MFD1880344.1"/>
    <property type="molecule type" value="Genomic_DNA"/>
</dbReference>
<feature type="transmembrane region" description="Helical" evidence="8">
    <location>
        <begin position="216"/>
        <end position="235"/>
    </location>
</feature>
<dbReference type="PANTHER" id="PTHR32507">
    <property type="entry name" value="NA(+)/H(+) ANTIPORTER 1"/>
    <property type="match status" value="1"/>
</dbReference>
<dbReference type="Pfam" id="PF00999">
    <property type="entry name" value="Na_H_Exchanger"/>
    <property type="match status" value="1"/>
</dbReference>
<accession>A0ABW4R289</accession>
<feature type="transmembrane region" description="Helical" evidence="8">
    <location>
        <begin position="183"/>
        <end position="209"/>
    </location>
</feature>
<keyword evidence="2" id="KW-0813">Transport</keyword>
<dbReference type="InterPro" id="IPR006153">
    <property type="entry name" value="Cation/H_exchanger_TM"/>
</dbReference>
<keyword evidence="11" id="KW-1185">Reference proteome</keyword>
<feature type="transmembrane region" description="Helical" evidence="8">
    <location>
        <begin position="357"/>
        <end position="377"/>
    </location>
</feature>
<gene>
    <name evidence="10" type="ORF">ACFSCT_01280</name>
</gene>
<keyword evidence="6" id="KW-0406">Ion transport</keyword>
<evidence type="ECO:0000256" key="7">
    <source>
        <dbReference type="ARBA" id="ARBA00023136"/>
    </source>
</evidence>
<evidence type="ECO:0000256" key="5">
    <source>
        <dbReference type="ARBA" id="ARBA00022989"/>
    </source>
</evidence>
<evidence type="ECO:0000256" key="1">
    <source>
        <dbReference type="ARBA" id="ARBA00004651"/>
    </source>
</evidence>
<comment type="caution">
    <text evidence="10">The sequence shown here is derived from an EMBL/GenBank/DDBJ whole genome shotgun (WGS) entry which is preliminary data.</text>
</comment>
<keyword evidence="5 8" id="KW-1133">Transmembrane helix</keyword>
<feature type="domain" description="Cation/H+ exchanger transmembrane" evidence="9">
    <location>
        <begin position="41"/>
        <end position="412"/>
    </location>
</feature>
<feature type="transmembrane region" description="Helical" evidence="8">
    <location>
        <begin position="255"/>
        <end position="277"/>
    </location>
</feature>
<feature type="transmembrane region" description="Helical" evidence="8">
    <location>
        <begin position="115"/>
        <end position="146"/>
    </location>
</feature>
<evidence type="ECO:0000256" key="2">
    <source>
        <dbReference type="ARBA" id="ARBA00022448"/>
    </source>
</evidence>
<feature type="transmembrane region" description="Helical" evidence="8">
    <location>
        <begin position="297"/>
        <end position="317"/>
    </location>
</feature>